<sequence length="613" mass="66282">MESRQKESISFLDGAELGRWGADPVLRPDGGEEAFRRWVEAVVAAAPASVLSTVRSDRPAPGWAKVMFLDASPTHETYLDPVYRRTLAPPPPAATVPAAPVATAGTTRPTTPRLPQPSGFQSARDQVPHRLPRSADQQGVPDKTGHSARPAEAQNMAPAGDGEARAAPEDAATGWYKIERPGPLPREAMFSGLLGRVVREIHPYTEGDPVGVLATLLSAFSAAVGHRPHVSIGSSRHPLLIWTMLIGRTSLGRKGTATSAAMDIVERISVDFTERHLLYGSPSSGAGLVGKLEAMAREAGWYDDEPDADSEPELLPGFPALMIEEEWAKVMRRSRIDDALGQNLRTAWQGNTLSVIVKRKSDCATVKDSHLAIVGHITPDEFRANLSAADVAGGTFNRFLPVFVQRCQSLPLADEMPERLADGLAEELRAAVARARRCGRIGLDDEAREYWRDELYDRLTALSTGSELIEAFAGRALPYTRRLAALYALADGRSTISALDLRSAESFIRYVIASVEHIMAAGTFSPPRKARPSAADPHITHKILEALIAAHPSALSRSDLLAKIKNIGSTADLENSLAALGDDLQTTVSRLRGGRPSRLYRLTDAAAARLHRH</sequence>
<evidence type="ECO:0000313" key="3">
    <source>
        <dbReference type="Proteomes" id="UP000539313"/>
    </source>
</evidence>
<proteinExistence type="predicted"/>
<dbReference type="Proteomes" id="UP000539313">
    <property type="component" value="Unassembled WGS sequence"/>
</dbReference>
<comment type="caution">
    <text evidence="2">The sequence shown here is derived from an EMBL/GenBank/DDBJ whole genome shotgun (WGS) entry which is preliminary data.</text>
</comment>
<dbReference type="AlphaFoldDB" id="A0A7W3R7U1"/>
<dbReference type="EMBL" id="JACJII010000001">
    <property type="protein sequence ID" value="MBA9002700.1"/>
    <property type="molecule type" value="Genomic_DNA"/>
</dbReference>
<name>A0A7W3R7U1_9ACTN</name>
<gene>
    <name evidence="2" type="ORF">HNR21_001582</name>
</gene>
<feature type="region of interest" description="Disordered" evidence="1">
    <location>
        <begin position="103"/>
        <end position="170"/>
    </location>
</feature>
<keyword evidence="3" id="KW-1185">Reference proteome</keyword>
<reference evidence="2 3" key="1">
    <citation type="submission" date="2020-08" db="EMBL/GenBank/DDBJ databases">
        <title>Sequencing the genomes of 1000 actinobacteria strains.</title>
        <authorList>
            <person name="Klenk H.-P."/>
        </authorList>
    </citation>
    <scope>NUCLEOTIDE SEQUENCE [LARGE SCALE GENOMIC DNA]</scope>
    <source>
        <strain evidence="2 3">DSM 45823</strain>
    </source>
</reference>
<dbReference type="RefSeq" id="WP_182704651.1">
    <property type="nucleotide sequence ID" value="NZ_JACJII010000001.1"/>
</dbReference>
<dbReference type="Pfam" id="PF13148">
    <property type="entry name" value="DUF3987"/>
    <property type="match status" value="1"/>
</dbReference>
<dbReference type="InterPro" id="IPR025048">
    <property type="entry name" value="DUF3987"/>
</dbReference>
<protein>
    <recommendedName>
        <fullName evidence="4">DUF3987 domain-containing protein</fullName>
    </recommendedName>
</protein>
<organism evidence="2 3">
    <name type="scientific">Thermomonospora cellulosilytica</name>
    <dbReference type="NCBI Taxonomy" id="1411118"/>
    <lineage>
        <taxon>Bacteria</taxon>
        <taxon>Bacillati</taxon>
        <taxon>Actinomycetota</taxon>
        <taxon>Actinomycetes</taxon>
        <taxon>Streptosporangiales</taxon>
        <taxon>Thermomonosporaceae</taxon>
        <taxon>Thermomonospora</taxon>
    </lineage>
</organism>
<evidence type="ECO:0000256" key="1">
    <source>
        <dbReference type="SAM" id="MobiDB-lite"/>
    </source>
</evidence>
<evidence type="ECO:0000313" key="2">
    <source>
        <dbReference type="EMBL" id="MBA9002700.1"/>
    </source>
</evidence>
<evidence type="ECO:0008006" key="4">
    <source>
        <dbReference type="Google" id="ProtNLM"/>
    </source>
</evidence>
<accession>A0A7W3R7U1</accession>
<feature type="compositionally biased region" description="Low complexity" evidence="1">
    <location>
        <begin position="103"/>
        <end position="113"/>
    </location>
</feature>